<keyword evidence="6" id="KW-1185">Reference proteome</keyword>
<comment type="caution">
    <text evidence="5">The sequence shown here is derived from an EMBL/GenBank/DDBJ whole genome shotgun (WGS) entry which is preliminary data.</text>
</comment>
<keyword evidence="2" id="KW-0645">Protease</keyword>
<feature type="chain" id="PRO_5047384058" evidence="3">
    <location>
        <begin position="20"/>
        <end position="722"/>
    </location>
</feature>
<sequence length="722" mass="80384">MKKKFTAVLLFLAVFIARAQSPDNLIKVTDMLKIKQASSVTISPDGNWVAYTVKTIEPDPSKKGEYKYLTQLHLAPTSGSAKPRQLTFAKEGGSQPAWSPDGKQIAFVRVADEKPQIFLLSLNGGEPMQLTKFKYGANSPYWSPDGKKLLFTSGFGLKQLLSDSLLNPNNSIPKWSYEKPGFYQNEHLKVSTVKPNPDGSLAEIRGYLDQNEKDEKAKVINQLDFQEEANVSSNISLSHIFIVDAVPGATPKDLTPGFSTSFNPAFTPDGKRVVFEGDSDDTEHPNRSLESEIFIVNADGSNLKQLLGKKGFSYNTATLSPSGKWLAFQYNQTQTVSIPKLAIMPLGGSEADIKTINYDRNKSNLVWASNEKHLYFTSPANGGILLNRADVKSGKVEKLTDENSGVNSFDIKKDKLAFSKTEVANPNELYLANEHAKKTKRITSLNHDWVKDKKLSLPEKKTFKNNKGQVVEYWVMKPTNFTAGTKYPLVLEIHGGPTAMWGPGESSMWHEYQYFASRGYGVVYSNPRGSGGYGEEFMRGNVGDWGAGPASDVLTALEGAIAEGWADTSRLAITGGSYGGYLVSWILGHDNRFKAACSQRGVYDLGTFFGEGNAWRLVPNYFGGYPWEEKSKSLIQSESPLTYVQNITTPLIIFHGENDLRTGVIQSEMLYKSLKILNRPVEYVRHPGATHEITRSGNNRQRIDQMLRTYEFFERWLNKQAQ</sequence>
<evidence type="ECO:0000313" key="5">
    <source>
        <dbReference type="EMBL" id="MFD2248021.1"/>
    </source>
</evidence>
<name>A0ABW5D017_9BACT</name>
<keyword evidence="3" id="KW-0732">Signal</keyword>
<evidence type="ECO:0000313" key="6">
    <source>
        <dbReference type="Proteomes" id="UP001597374"/>
    </source>
</evidence>
<accession>A0ABW5D017</accession>
<reference evidence="6" key="1">
    <citation type="journal article" date="2019" name="Int. J. Syst. Evol. Microbiol.">
        <title>The Global Catalogue of Microorganisms (GCM) 10K type strain sequencing project: providing services to taxonomists for standard genome sequencing and annotation.</title>
        <authorList>
            <consortium name="The Broad Institute Genomics Platform"/>
            <consortium name="The Broad Institute Genome Sequencing Center for Infectious Disease"/>
            <person name="Wu L."/>
            <person name="Ma J."/>
        </authorList>
    </citation>
    <scope>NUCLEOTIDE SEQUENCE [LARGE SCALE GENOMIC DNA]</scope>
    <source>
        <strain evidence="6">CGMCC 4.1782</strain>
    </source>
</reference>
<dbReference type="EMBL" id="JBHUIM010000002">
    <property type="protein sequence ID" value="MFD2248021.1"/>
    <property type="molecule type" value="Genomic_DNA"/>
</dbReference>
<gene>
    <name evidence="5" type="ORF">ACFSKP_17260</name>
</gene>
<proteinExistence type="predicted"/>
<dbReference type="PANTHER" id="PTHR42776">
    <property type="entry name" value="SERINE PEPTIDASE S9 FAMILY MEMBER"/>
    <property type="match status" value="1"/>
</dbReference>
<evidence type="ECO:0000256" key="3">
    <source>
        <dbReference type="SAM" id="SignalP"/>
    </source>
</evidence>
<dbReference type="Pfam" id="PF07676">
    <property type="entry name" value="PD40"/>
    <property type="match status" value="3"/>
</dbReference>
<protein>
    <submittedName>
        <fullName evidence="5">S9 family peptidase</fullName>
    </submittedName>
</protein>
<organism evidence="5 6">
    <name type="scientific">Pontibacter ruber</name>
    <dbReference type="NCBI Taxonomy" id="1343895"/>
    <lineage>
        <taxon>Bacteria</taxon>
        <taxon>Pseudomonadati</taxon>
        <taxon>Bacteroidota</taxon>
        <taxon>Cytophagia</taxon>
        <taxon>Cytophagales</taxon>
        <taxon>Hymenobacteraceae</taxon>
        <taxon>Pontibacter</taxon>
    </lineage>
</organism>
<dbReference type="SUPFAM" id="SSF82171">
    <property type="entry name" value="DPP6 N-terminal domain-like"/>
    <property type="match status" value="1"/>
</dbReference>
<keyword evidence="1" id="KW-0378">Hydrolase</keyword>
<feature type="signal peptide" evidence="3">
    <location>
        <begin position="1"/>
        <end position="19"/>
    </location>
</feature>
<keyword evidence="2" id="KW-0720">Serine protease</keyword>
<dbReference type="RefSeq" id="WP_250431358.1">
    <property type="nucleotide sequence ID" value="NZ_JALPRR010000003.1"/>
</dbReference>
<dbReference type="Gene3D" id="3.40.50.1820">
    <property type="entry name" value="alpha/beta hydrolase"/>
    <property type="match status" value="1"/>
</dbReference>
<dbReference type="InterPro" id="IPR011042">
    <property type="entry name" value="6-blade_b-propeller_TolB-like"/>
</dbReference>
<evidence type="ECO:0000256" key="2">
    <source>
        <dbReference type="ARBA" id="ARBA00022825"/>
    </source>
</evidence>
<dbReference type="Gene3D" id="2.120.10.30">
    <property type="entry name" value="TolB, C-terminal domain"/>
    <property type="match status" value="2"/>
</dbReference>
<dbReference type="InterPro" id="IPR001375">
    <property type="entry name" value="Peptidase_S9_cat"/>
</dbReference>
<dbReference type="Pfam" id="PF00326">
    <property type="entry name" value="Peptidase_S9"/>
    <property type="match status" value="1"/>
</dbReference>
<dbReference type="InterPro" id="IPR011659">
    <property type="entry name" value="WD40"/>
</dbReference>
<feature type="domain" description="Peptidase S9 prolyl oligopeptidase catalytic" evidence="4">
    <location>
        <begin position="510"/>
        <end position="719"/>
    </location>
</feature>
<dbReference type="Proteomes" id="UP001597374">
    <property type="component" value="Unassembled WGS sequence"/>
</dbReference>
<evidence type="ECO:0000256" key="1">
    <source>
        <dbReference type="ARBA" id="ARBA00022801"/>
    </source>
</evidence>
<dbReference type="PANTHER" id="PTHR42776:SF27">
    <property type="entry name" value="DIPEPTIDYL PEPTIDASE FAMILY MEMBER 6"/>
    <property type="match status" value="1"/>
</dbReference>
<evidence type="ECO:0000259" key="4">
    <source>
        <dbReference type="Pfam" id="PF00326"/>
    </source>
</evidence>
<dbReference type="SUPFAM" id="SSF53474">
    <property type="entry name" value="alpha/beta-Hydrolases"/>
    <property type="match status" value="1"/>
</dbReference>
<dbReference type="InterPro" id="IPR029058">
    <property type="entry name" value="AB_hydrolase_fold"/>
</dbReference>